<dbReference type="EMBL" id="CAJOBP010085446">
    <property type="protein sequence ID" value="CAF4928934.1"/>
    <property type="molecule type" value="Genomic_DNA"/>
</dbReference>
<dbReference type="Proteomes" id="UP000663848">
    <property type="component" value="Unassembled WGS sequence"/>
</dbReference>
<keyword evidence="6" id="KW-1185">Reference proteome</keyword>
<name>A0A822F1Y4_9BILA</name>
<protein>
    <submittedName>
        <fullName evidence="4">Uncharacterized protein</fullName>
    </submittedName>
</protein>
<evidence type="ECO:0000313" key="6">
    <source>
        <dbReference type="Proteomes" id="UP000663873"/>
    </source>
</evidence>
<evidence type="ECO:0000256" key="1">
    <source>
        <dbReference type="SAM" id="MobiDB-lite"/>
    </source>
</evidence>
<dbReference type="AlphaFoldDB" id="A0A822F1Y4"/>
<evidence type="ECO:0000313" key="2">
    <source>
        <dbReference type="EMBL" id="CAF4928934.1"/>
    </source>
</evidence>
<feature type="non-terminal residue" evidence="4">
    <location>
        <position position="46"/>
    </location>
</feature>
<dbReference type="Proteomes" id="UP000663873">
    <property type="component" value="Unassembled WGS sequence"/>
</dbReference>
<organism evidence="4 5">
    <name type="scientific">Rotaria socialis</name>
    <dbReference type="NCBI Taxonomy" id="392032"/>
    <lineage>
        <taxon>Eukaryota</taxon>
        <taxon>Metazoa</taxon>
        <taxon>Spiralia</taxon>
        <taxon>Gnathifera</taxon>
        <taxon>Rotifera</taxon>
        <taxon>Eurotatoria</taxon>
        <taxon>Bdelloidea</taxon>
        <taxon>Philodinida</taxon>
        <taxon>Philodinidae</taxon>
        <taxon>Rotaria</taxon>
    </lineage>
</organism>
<dbReference type="EMBL" id="CAJOBR010069067">
    <property type="protein sequence ID" value="CAF5093944.1"/>
    <property type="molecule type" value="Genomic_DNA"/>
</dbReference>
<evidence type="ECO:0000313" key="3">
    <source>
        <dbReference type="EMBL" id="CAF5093944.1"/>
    </source>
</evidence>
<comment type="caution">
    <text evidence="4">The sequence shown here is derived from an EMBL/GenBank/DDBJ whole genome shotgun (WGS) entry which is preliminary data.</text>
</comment>
<feature type="region of interest" description="Disordered" evidence="1">
    <location>
        <begin position="24"/>
        <end position="46"/>
    </location>
</feature>
<proteinExistence type="predicted"/>
<reference evidence="4" key="1">
    <citation type="submission" date="2021-02" db="EMBL/GenBank/DDBJ databases">
        <authorList>
            <person name="Nowell W R."/>
        </authorList>
    </citation>
    <scope>NUCLEOTIDE SEQUENCE</scope>
</reference>
<dbReference type="EMBL" id="CAJOBR010076247">
    <property type="protein sequence ID" value="CAF5112508.1"/>
    <property type="molecule type" value="Genomic_DNA"/>
</dbReference>
<accession>A0A822F1Y4</accession>
<gene>
    <name evidence="3" type="ORF">QYT958_LOCUS44478</name>
    <name evidence="4" type="ORF">QYT958_LOCUS45540</name>
    <name evidence="2" type="ORF">UJA718_LOCUS46772</name>
</gene>
<sequence length="46" mass="5238">MSTIRSLSSRIESLVDQTNRVANGYEFNSQPPSSMQQENTSQKFEN</sequence>
<evidence type="ECO:0000313" key="4">
    <source>
        <dbReference type="EMBL" id="CAF5112508.1"/>
    </source>
</evidence>
<evidence type="ECO:0000313" key="5">
    <source>
        <dbReference type="Proteomes" id="UP000663848"/>
    </source>
</evidence>